<accession>A0A0G4FPT9</accession>
<keyword evidence="2" id="KW-1185">Reference proteome</keyword>
<evidence type="ECO:0000313" key="1">
    <source>
        <dbReference type="EMBL" id="CEM16478.1"/>
    </source>
</evidence>
<organism evidence="1 2">
    <name type="scientific">Vitrella brassicaformis (strain CCMP3155)</name>
    <dbReference type="NCBI Taxonomy" id="1169540"/>
    <lineage>
        <taxon>Eukaryota</taxon>
        <taxon>Sar</taxon>
        <taxon>Alveolata</taxon>
        <taxon>Colpodellida</taxon>
        <taxon>Vitrellaceae</taxon>
        <taxon>Vitrella</taxon>
    </lineage>
</organism>
<gene>
    <name evidence="1" type="ORF">Vbra_766</name>
</gene>
<dbReference type="InParanoid" id="A0A0G4FPT9"/>
<dbReference type="VEuPathDB" id="CryptoDB:Vbra_766"/>
<proteinExistence type="predicted"/>
<dbReference type="AlphaFoldDB" id="A0A0G4FPT9"/>
<sequence length="786" mass="85782">MKEGHLRRLPREVLCAVLQQMRGFAPLAVCTPVIPDQPCHAGDPFADDADHPHDSSYHHVAQLTPRVISASPTAQRPRRFKSRKNKPARAEEWRMVVAASAGSSSSRELAEQVEAASRRNDTSELLRLHRALDVDTLEKWDLVSVMKAFSRVRALEASRFWPCACDHLLGNGLLVELSPLAMGFVMNALAKVPRAARNHPLLDALCGVAAARLSEFPPSALTMVLAGLAQRDHRTRESISLFVESAKRAGGMLGAFKVAELTQLLNAFARMEVVAHHGQSAAVVVVDLFALASSRLAGSSERLNALDVFFLCNSFRRLSMSQPHEQDHLPHEVRQRFESSVGVLFGRLSQRIRQGDVCGELTPQSIADIASAFARYRPSDMRLFRTLAERTKECHTSFDQKAAALLLVALCEVSYYDPCLRMLMSRQLLKHHVGNKNPIVPLSGSMLAQVAHACSKMGQMERYAYGAAHEWRNDSSLHPWSRASWSLNLHMTAFIQGQVALRLGQFDYRQLIKLCMASLCSPHLLAALPFPPDAPTAPPHMALHRGHTQPSQLQTMIRVPLLFPLVERALGEWEKTATQGRDGGDAAAGGTERRSLLTVLAAVQLGIAEGITAAMRRALSEEARTEEQDGAAAGGGGGGVLLEAGVRESVRRFSVWQDRRYAWTEREGEGECAAGNGAVCQPEADTRTHIPAAGVVGVGCLRLESLGAASALIRSLGDAPMRPPASSAAHRDVWAMVVKASREIEETTHQPCVVSEMTAGPYTIDMMVVAHSRAHKRHEVVPGAVD</sequence>
<dbReference type="Proteomes" id="UP000041254">
    <property type="component" value="Unassembled WGS sequence"/>
</dbReference>
<dbReference type="EMBL" id="CDMY01000477">
    <property type="protein sequence ID" value="CEM16478.1"/>
    <property type="molecule type" value="Genomic_DNA"/>
</dbReference>
<evidence type="ECO:0000313" key="2">
    <source>
        <dbReference type="Proteomes" id="UP000041254"/>
    </source>
</evidence>
<reference evidence="1 2" key="1">
    <citation type="submission" date="2014-11" db="EMBL/GenBank/DDBJ databases">
        <authorList>
            <person name="Zhu J."/>
            <person name="Qi W."/>
            <person name="Song R."/>
        </authorList>
    </citation>
    <scope>NUCLEOTIDE SEQUENCE [LARGE SCALE GENOMIC DNA]</scope>
</reference>
<protein>
    <submittedName>
        <fullName evidence="1">Uncharacterized protein</fullName>
    </submittedName>
</protein>
<name>A0A0G4FPT9_VITBC</name>